<comment type="caution">
    <text evidence="1">The sequence shown here is derived from an EMBL/GenBank/DDBJ whole genome shotgun (WGS) entry which is preliminary data.</text>
</comment>
<reference evidence="1 2" key="1">
    <citation type="journal article" date="2015" name="Stand. Genomic Sci.">
        <title>Genomic Encyclopedia of Bacterial and Archaeal Type Strains, Phase III: the genomes of soil and plant-associated and newly described type strains.</title>
        <authorList>
            <person name="Whitman W.B."/>
            <person name="Woyke T."/>
            <person name="Klenk H.P."/>
            <person name="Zhou Y."/>
            <person name="Lilburn T.G."/>
            <person name="Beck B.J."/>
            <person name="De Vos P."/>
            <person name="Vandamme P."/>
            <person name="Eisen J.A."/>
            <person name="Garrity G."/>
            <person name="Hugenholtz P."/>
            <person name="Kyrpides N.C."/>
        </authorList>
    </citation>
    <scope>NUCLEOTIDE SEQUENCE [LARGE SCALE GENOMIC DNA]</scope>
    <source>
        <strain evidence="1 2">CGMCC 1.6844</strain>
    </source>
</reference>
<dbReference type="SUPFAM" id="SSF52540">
    <property type="entry name" value="P-loop containing nucleoside triphosphate hydrolases"/>
    <property type="match status" value="1"/>
</dbReference>
<dbReference type="RefSeq" id="WP_133607200.1">
    <property type="nucleotide sequence ID" value="NZ_SNZC01000001.1"/>
</dbReference>
<protein>
    <submittedName>
        <fullName evidence="1">IstB-like ATP binding protein</fullName>
    </submittedName>
</protein>
<gene>
    <name evidence="1" type="ORF">IP97_01097</name>
</gene>
<evidence type="ECO:0000313" key="1">
    <source>
        <dbReference type="EMBL" id="TWH95421.1"/>
    </source>
</evidence>
<name>A0A562KJ68_9FLAO</name>
<dbReference type="EMBL" id="VLKM01000004">
    <property type="protein sequence ID" value="TWH95421.1"/>
    <property type="molecule type" value="Genomic_DNA"/>
</dbReference>
<accession>A0A562KJ68</accession>
<dbReference type="InterPro" id="IPR027417">
    <property type="entry name" value="P-loop_NTPase"/>
</dbReference>
<dbReference type="AlphaFoldDB" id="A0A562KJ68"/>
<sequence>MKLNINELVNNANERKALLNQTTDPKKLFLLFQSKFQEIEKEKFICTEESKALVYTLIYFFQKKDNFKNSSLLFQHPLSSTNLNKGLVIVGGFGCGKTSILRVFQQIINESNQVNLKFTTTVDSVSKFESMEDENMHDFKERLYKGHLIIDDLLAEKPASRYGKSELFEEVLFQRLENKKMNSIITMNYDSEHQNDIEYAINKLSRYGGRVFDRILGNFNFIELHAKSFRI</sequence>
<dbReference type="OrthoDB" id="835620at2"/>
<keyword evidence="2" id="KW-1185">Reference proteome</keyword>
<dbReference type="Proteomes" id="UP000315312">
    <property type="component" value="Unassembled WGS sequence"/>
</dbReference>
<evidence type="ECO:0000313" key="2">
    <source>
        <dbReference type="Proteomes" id="UP000315312"/>
    </source>
</evidence>
<organism evidence="1 2">
    <name type="scientific">Flavobacterium cheniae</name>
    <dbReference type="NCBI Taxonomy" id="295428"/>
    <lineage>
        <taxon>Bacteria</taxon>
        <taxon>Pseudomonadati</taxon>
        <taxon>Bacteroidota</taxon>
        <taxon>Flavobacteriia</taxon>
        <taxon>Flavobacteriales</taxon>
        <taxon>Flavobacteriaceae</taxon>
        <taxon>Flavobacterium</taxon>
    </lineage>
</organism>
<dbReference type="Gene3D" id="3.40.50.300">
    <property type="entry name" value="P-loop containing nucleotide triphosphate hydrolases"/>
    <property type="match status" value="1"/>
</dbReference>
<proteinExistence type="predicted"/>